<dbReference type="Gene3D" id="1.25.40.10">
    <property type="entry name" value="Tetratricopeptide repeat domain"/>
    <property type="match status" value="2"/>
</dbReference>
<sequence length="153" mass="17451">MVMISGYVVNGRFDEAGELYYWMPNKNVVAMTAMITGIGEEALKLYSEMVKLDIRPDIFTLISVFTACSDLASVKEGRLMHVFVMKYGFELDLSLCHSLITMYNKLGSILDAEQAFRQMNKAWLISRNTIISAFAQHCLYEKAADFFNRMEVC</sequence>
<dbReference type="InterPro" id="IPR002885">
    <property type="entry name" value="PPR_rpt"/>
</dbReference>
<dbReference type="EMBL" id="JBBPBN010000023">
    <property type="protein sequence ID" value="KAK9011285.1"/>
    <property type="molecule type" value="Genomic_DNA"/>
</dbReference>
<dbReference type="NCBIfam" id="TIGR00756">
    <property type="entry name" value="PPR"/>
    <property type="match status" value="1"/>
</dbReference>
<keyword evidence="1" id="KW-0677">Repeat</keyword>
<dbReference type="Proteomes" id="UP001396334">
    <property type="component" value="Unassembled WGS sequence"/>
</dbReference>
<proteinExistence type="predicted"/>
<evidence type="ECO:0000313" key="3">
    <source>
        <dbReference type="Proteomes" id="UP001396334"/>
    </source>
</evidence>
<protein>
    <recommendedName>
        <fullName evidence="4">Pentatricopeptide repeat-containing protein</fullName>
    </recommendedName>
</protein>
<dbReference type="InterPro" id="IPR046960">
    <property type="entry name" value="PPR_At4g14850-like_plant"/>
</dbReference>
<evidence type="ECO:0000313" key="2">
    <source>
        <dbReference type="EMBL" id="KAK9011285.1"/>
    </source>
</evidence>
<evidence type="ECO:0008006" key="4">
    <source>
        <dbReference type="Google" id="ProtNLM"/>
    </source>
</evidence>
<gene>
    <name evidence="2" type="ORF">V6N11_044137</name>
</gene>
<keyword evidence="3" id="KW-1185">Reference proteome</keyword>
<organism evidence="2 3">
    <name type="scientific">Hibiscus sabdariffa</name>
    <name type="common">roselle</name>
    <dbReference type="NCBI Taxonomy" id="183260"/>
    <lineage>
        <taxon>Eukaryota</taxon>
        <taxon>Viridiplantae</taxon>
        <taxon>Streptophyta</taxon>
        <taxon>Embryophyta</taxon>
        <taxon>Tracheophyta</taxon>
        <taxon>Spermatophyta</taxon>
        <taxon>Magnoliopsida</taxon>
        <taxon>eudicotyledons</taxon>
        <taxon>Gunneridae</taxon>
        <taxon>Pentapetalae</taxon>
        <taxon>rosids</taxon>
        <taxon>malvids</taxon>
        <taxon>Malvales</taxon>
        <taxon>Malvaceae</taxon>
        <taxon>Malvoideae</taxon>
        <taxon>Hibiscus</taxon>
    </lineage>
</organism>
<comment type="caution">
    <text evidence="2">The sequence shown here is derived from an EMBL/GenBank/DDBJ whole genome shotgun (WGS) entry which is preliminary data.</text>
</comment>
<name>A0ABR2REI6_9ROSI</name>
<accession>A0ABR2REI6</accession>
<dbReference type="PANTHER" id="PTHR47926">
    <property type="entry name" value="PENTATRICOPEPTIDE REPEAT-CONTAINING PROTEIN"/>
    <property type="match status" value="1"/>
</dbReference>
<dbReference type="Pfam" id="PF01535">
    <property type="entry name" value="PPR"/>
    <property type="match status" value="4"/>
</dbReference>
<reference evidence="2 3" key="1">
    <citation type="journal article" date="2024" name="G3 (Bethesda)">
        <title>Genome assembly of Hibiscus sabdariffa L. provides insights into metabolisms of medicinal natural products.</title>
        <authorList>
            <person name="Kim T."/>
        </authorList>
    </citation>
    <scope>NUCLEOTIDE SEQUENCE [LARGE SCALE GENOMIC DNA]</scope>
    <source>
        <strain evidence="2">TK-2024</strain>
        <tissue evidence="2">Old leaves</tissue>
    </source>
</reference>
<evidence type="ECO:0000256" key="1">
    <source>
        <dbReference type="ARBA" id="ARBA00022737"/>
    </source>
</evidence>
<dbReference type="InterPro" id="IPR011990">
    <property type="entry name" value="TPR-like_helical_dom_sf"/>
</dbReference>